<dbReference type="Proteomes" id="UP000279331">
    <property type="component" value="Unassembled WGS sequence"/>
</dbReference>
<keyword evidence="3" id="KW-1185">Reference proteome</keyword>
<name>A0AB38UWY4_9MYCO</name>
<accession>A0AB38UWY4</accession>
<reference evidence="3 4" key="1">
    <citation type="submission" date="2018-09" db="EMBL/GenBank/DDBJ databases">
        <authorList>
            <person name="Tagini F."/>
        </authorList>
    </citation>
    <scope>NUCLEOTIDE SEQUENCE [LARGE SCALE GENOMIC DNA]</scope>
    <source>
        <strain evidence="2 3">MK4</strain>
        <strain evidence="1 4">MK42</strain>
    </source>
</reference>
<evidence type="ECO:0000313" key="4">
    <source>
        <dbReference type="Proteomes" id="UP000279331"/>
    </source>
</evidence>
<dbReference type="Proteomes" id="UP000271464">
    <property type="component" value="Unassembled WGS sequence"/>
</dbReference>
<evidence type="ECO:0000313" key="3">
    <source>
        <dbReference type="Proteomes" id="UP000271464"/>
    </source>
</evidence>
<gene>
    <name evidence="1" type="ORF">LAUMK42_03975</name>
    <name evidence="2" type="ORF">LAUMK4_03906</name>
</gene>
<dbReference type="EMBL" id="UPHL01000114">
    <property type="protein sequence ID" value="VAZ85142.1"/>
    <property type="molecule type" value="Genomic_DNA"/>
</dbReference>
<dbReference type="AlphaFoldDB" id="A0AB38UWY4"/>
<comment type="caution">
    <text evidence="1">The sequence shown here is derived from an EMBL/GenBank/DDBJ whole genome shotgun (WGS) entry which is preliminary data.</text>
</comment>
<sequence>MTAHGSAGAALLVGGAAVADDGFVGLDALEAATGGVVARGVFATVESPEPQPVNVAATNAVADTPISDAARRESDHTIGTVPRSGCGACQAWPWQRDQA</sequence>
<proteinExistence type="predicted"/>
<organism evidence="1 4">
    <name type="scientific">Mycobacterium persicum</name>
    <dbReference type="NCBI Taxonomy" id="1487726"/>
    <lineage>
        <taxon>Bacteria</taxon>
        <taxon>Bacillati</taxon>
        <taxon>Actinomycetota</taxon>
        <taxon>Actinomycetes</taxon>
        <taxon>Mycobacteriales</taxon>
        <taxon>Mycobacteriaceae</taxon>
        <taxon>Mycobacterium</taxon>
    </lineage>
</organism>
<protein>
    <submittedName>
        <fullName evidence="1">Uncharacterized protein</fullName>
    </submittedName>
</protein>
<evidence type="ECO:0000313" key="1">
    <source>
        <dbReference type="EMBL" id="VAZ85142.1"/>
    </source>
</evidence>
<evidence type="ECO:0000313" key="2">
    <source>
        <dbReference type="EMBL" id="VAZ97634.1"/>
    </source>
</evidence>
<dbReference type="EMBL" id="UPHM01000107">
    <property type="protein sequence ID" value="VAZ97634.1"/>
    <property type="molecule type" value="Genomic_DNA"/>
</dbReference>